<dbReference type="EMBL" id="CP032090">
    <property type="protein sequence ID" value="AXV65244.1"/>
    <property type="molecule type" value="Genomic_DNA"/>
</dbReference>
<dbReference type="RefSeq" id="WP_118844273.1">
    <property type="nucleotide sequence ID" value="NZ_CP032090.1"/>
</dbReference>
<gene>
    <name evidence="2" type="ORF">D0907_08175</name>
</gene>
<dbReference type="Pfam" id="PF06074">
    <property type="entry name" value="Portal_Mu"/>
    <property type="match status" value="1"/>
</dbReference>
<proteinExistence type="predicted"/>
<sequence>MFKSKPRINSRAYGALVRMFDQNQLDPGFSSLITELPNPDPILRKAGKSTAIYEEISRDAHIIGELRSLRSGLFSFNTELVPGGDDAASLKSYELTKQFFKRKPCMHTEWADMDWHNYSAILHGFSVTHLGKFIKRDGTWQPEYVETWRNSRFAFNSDHELLVKTRENPQGEEVDPRRWSCVRHMPSATNPYGIALLSSCFWPWMFKHGGFKFFVQFCERFGVPFPVGKYPIGSKDKDIDSLLNGLAKLVQDGIAAIPDDTSIEVLESKLSGEPIPERLINFCNGEMSKALTSQTLATEQKNGGARAASETHAKRAGDNQRADRALVASYRNQIINTLHTVNFEGGEPPQFIFKDKREINTDTVSRVRESARIVPVGTDWAYKELGIPKPKPGEEILEVPDDGQGIASAAKSTEFAKSNTSSTEISDEFDVFDHATNDSIKTIWQFAQASKDLDELKQKITSQFPTISESVLAQVAEQAMQYEFMAGMNEANSKTVEIDND</sequence>
<evidence type="ECO:0000313" key="3">
    <source>
        <dbReference type="Proteomes" id="UP000264605"/>
    </source>
</evidence>
<dbReference type="AlphaFoldDB" id="A0AAD0WCC7"/>
<accession>A0AAD0WCC7</accession>
<reference evidence="2 3" key="1">
    <citation type="submission" date="2018-08" db="EMBL/GenBank/DDBJ databases">
        <title>Draft genome sequence of Pseudoalteromonas donghaensis HJ51.</title>
        <authorList>
            <person name="Oh J."/>
            <person name="Roh D."/>
        </authorList>
    </citation>
    <scope>NUCLEOTIDE SEQUENCE [LARGE SCALE GENOMIC DNA]</scope>
    <source>
        <strain evidence="2 3">HJ51</strain>
    </source>
</reference>
<evidence type="ECO:0000313" key="2">
    <source>
        <dbReference type="EMBL" id="AXV65244.1"/>
    </source>
</evidence>
<dbReference type="KEGG" id="pdj:D0907_08175"/>
<dbReference type="InterPro" id="IPR009279">
    <property type="entry name" value="Portal_Mu"/>
</dbReference>
<name>A0AAD0WCC7_9GAMM</name>
<feature type="region of interest" description="Disordered" evidence="1">
    <location>
        <begin position="298"/>
        <end position="320"/>
    </location>
</feature>
<protein>
    <submittedName>
        <fullName evidence="2">DUF935 family protein</fullName>
    </submittedName>
</protein>
<organism evidence="2 3">
    <name type="scientific">Pseudoalteromonas lipolytica</name>
    <dbReference type="NCBI Taxonomy" id="570156"/>
    <lineage>
        <taxon>Bacteria</taxon>
        <taxon>Pseudomonadati</taxon>
        <taxon>Pseudomonadota</taxon>
        <taxon>Gammaproteobacteria</taxon>
        <taxon>Alteromonadales</taxon>
        <taxon>Pseudoalteromonadaceae</taxon>
        <taxon>Pseudoalteromonas</taxon>
    </lineage>
</organism>
<evidence type="ECO:0000256" key="1">
    <source>
        <dbReference type="SAM" id="MobiDB-lite"/>
    </source>
</evidence>
<dbReference type="GeneID" id="99505434"/>
<feature type="compositionally biased region" description="Basic and acidic residues" evidence="1">
    <location>
        <begin position="309"/>
        <end position="320"/>
    </location>
</feature>
<dbReference type="Proteomes" id="UP000264605">
    <property type="component" value="Chromosome"/>
</dbReference>